<keyword evidence="1" id="KW-0472">Membrane</keyword>
<dbReference type="Proteomes" id="UP000693981">
    <property type="component" value="Unassembled WGS sequence"/>
</dbReference>
<organism evidence="2 3">
    <name type="scientific">Phytophthora boehmeriae</name>
    <dbReference type="NCBI Taxonomy" id="109152"/>
    <lineage>
        <taxon>Eukaryota</taxon>
        <taxon>Sar</taxon>
        <taxon>Stramenopiles</taxon>
        <taxon>Oomycota</taxon>
        <taxon>Peronosporomycetes</taxon>
        <taxon>Peronosporales</taxon>
        <taxon>Peronosporaceae</taxon>
        <taxon>Phytophthora</taxon>
    </lineage>
</organism>
<evidence type="ECO:0000313" key="2">
    <source>
        <dbReference type="EMBL" id="KAG7400466.1"/>
    </source>
</evidence>
<keyword evidence="3" id="KW-1185">Reference proteome</keyword>
<dbReference type="Pfam" id="PF12505">
    <property type="entry name" value="DUF3712"/>
    <property type="match status" value="1"/>
</dbReference>
<evidence type="ECO:0000256" key="1">
    <source>
        <dbReference type="SAM" id="Phobius"/>
    </source>
</evidence>
<dbReference type="PANTHER" id="PTHR35895">
    <property type="entry name" value="CHROMOSOME 16, WHOLE GENOME SHOTGUN SEQUENCE"/>
    <property type="match status" value="1"/>
</dbReference>
<dbReference type="InterPro" id="IPR046368">
    <property type="entry name" value="Tag1"/>
</dbReference>
<dbReference type="EMBL" id="JAGDFL010000029">
    <property type="protein sequence ID" value="KAG7400466.1"/>
    <property type="molecule type" value="Genomic_DNA"/>
</dbReference>
<dbReference type="InterPro" id="IPR022185">
    <property type="entry name" value="DUF3712"/>
</dbReference>
<dbReference type="GO" id="GO:0016020">
    <property type="term" value="C:membrane"/>
    <property type="evidence" value="ECO:0007669"/>
    <property type="project" value="TreeGrafter"/>
</dbReference>
<evidence type="ECO:0000313" key="3">
    <source>
        <dbReference type="Proteomes" id="UP000693981"/>
    </source>
</evidence>
<proteinExistence type="predicted"/>
<protein>
    <submittedName>
        <fullName evidence="2">Uncharacterized protein</fullName>
    </submittedName>
</protein>
<reference evidence="2" key="1">
    <citation type="submission" date="2021-02" db="EMBL/GenBank/DDBJ databases">
        <authorList>
            <person name="Palmer J.M."/>
        </authorList>
    </citation>
    <scope>NUCLEOTIDE SEQUENCE</scope>
    <source>
        <strain evidence="2">SCRP23</strain>
    </source>
</reference>
<sequence length="495" mass="53641">MDRDDEFLDEHVASQEPLLGQHDTPRKSKPQTWYRSRPVKVLGVSVVLLIVIFALVSSQIQRIASAAIKTTQMSINRMDLSLPKDSSVVLNLSLELTSTSPFAAYVEPVTFLILYQDQTVGSFLSPAMKISHGVSRQVFPNSTLQITNRTAWDQFAGDMMRRESMQYQIQGRLNIHVRMLGFVKLSASDVPLEKSMTLQGMNGLKEMQIAEVDMTESTQMQVLARIKTCVRNPSITTIHPVGALCLMAHYPRLGNDTLIAHLTTPADTNLAVANSQPSHPYCASLSDTGGVDMSTGYNLLALYGEMLDTNSEAISGLITKYLSNVSAPLTVVTCDPRATSVGLFNQAMHNLTISSALPPQKEPLVGNMFFQGISLHAPEEGKENKLVRLGTAVKVETTSPLGLHSALTVSKVRMGVNLVGAGISLGSLSTVSAKVLDGKLVGRSNISVDCLTELTFVDRGEPFGKFVRASVVMKKVKLSLAGHMDVVCHGALGML</sequence>
<dbReference type="AlphaFoldDB" id="A0A8T1X3Y7"/>
<keyword evidence="1" id="KW-0812">Transmembrane</keyword>
<keyword evidence="1" id="KW-1133">Transmembrane helix</keyword>
<dbReference type="OrthoDB" id="10039566at2759"/>
<dbReference type="PANTHER" id="PTHR35895:SF1">
    <property type="entry name" value="LIPID-BINDING SERUM GLYCOPROTEIN C-TERMINAL DOMAIN-CONTAINING PROTEIN"/>
    <property type="match status" value="1"/>
</dbReference>
<accession>A0A8T1X3Y7</accession>
<feature type="transmembrane region" description="Helical" evidence="1">
    <location>
        <begin position="39"/>
        <end position="56"/>
    </location>
</feature>
<name>A0A8T1X3Y7_9STRA</name>
<gene>
    <name evidence="2" type="ORF">PHYBOEH_005494</name>
</gene>
<comment type="caution">
    <text evidence="2">The sequence shown here is derived from an EMBL/GenBank/DDBJ whole genome shotgun (WGS) entry which is preliminary data.</text>
</comment>